<gene>
    <name evidence="7" type="ORF">OCH239_10875</name>
</gene>
<dbReference type="PRINTS" id="PR00508">
    <property type="entry name" value="S21N4MTFRASE"/>
</dbReference>
<keyword evidence="3" id="KW-0808">Transferase</keyword>
<evidence type="ECO:0000313" key="7">
    <source>
        <dbReference type="EMBL" id="ETX13338.1"/>
    </source>
</evidence>
<dbReference type="PANTHER" id="PTHR13370">
    <property type="entry name" value="RNA METHYLASE-RELATED"/>
    <property type="match status" value="1"/>
</dbReference>
<dbReference type="GO" id="GO:0032259">
    <property type="term" value="P:methylation"/>
    <property type="evidence" value="ECO:0007669"/>
    <property type="project" value="UniProtKB-KW"/>
</dbReference>
<dbReference type="eggNOG" id="COG0863">
    <property type="taxonomic scope" value="Bacteria"/>
</dbReference>
<evidence type="ECO:0000259" key="6">
    <source>
        <dbReference type="Pfam" id="PF01555"/>
    </source>
</evidence>
<accession>X7EDY5</accession>
<dbReference type="GO" id="GO:0008170">
    <property type="term" value="F:N-methyltransferase activity"/>
    <property type="evidence" value="ECO:0007669"/>
    <property type="project" value="InterPro"/>
</dbReference>
<protein>
    <recommendedName>
        <fullName evidence="5">Methyltransferase</fullName>
        <ecNumber evidence="5">2.1.1.-</ecNumber>
    </recommendedName>
</protein>
<evidence type="ECO:0000313" key="8">
    <source>
        <dbReference type="Proteomes" id="UP000022447"/>
    </source>
</evidence>
<dbReference type="AlphaFoldDB" id="X7EDY5"/>
<comment type="catalytic activity">
    <reaction evidence="4">
        <text>a 2'-deoxyadenosine in DNA + S-adenosyl-L-methionine = an N(6)-methyl-2'-deoxyadenosine in DNA + S-adenosyl-L-homocysteine + H(+)</text>
        <dbReference type="Rhea" id="RHEA:15197"/>
        <dbReference type="Rhea" id="RHEA-COMP:12418"/>
        <dbReference type="Rhea" id="RHEA-COMP:12419"/>
        <dbReference type="ChEBI" id="CHEBI:15378"/>
        <dbReference type="ChEBI" id="CHEBI:57856"/>
        <dbReference type="ChEBI" id="CHEBI:59789"/>
        <dbReference type="ChEBI" id="CHEBI:90615"/>
        <dbReference type="ChEBI" id="CHEBI:90616"/>
        <dbReference type="EC" id="2.1.1.72"/>
    </reaction>
</comment>
<comment type="caution">
    <text evidence="7">The sequence shown here is derived from an EMBL/GenBank/DDBJ whole genome shotgun (WGS) entry which is preliminary data.</text>
</comment>
<keyword evidence="8" id="KW-1185">Reference proteome</keyword>
<dbReference type="InterPro" id="IPR001091">
    <property type="entry name" value="RM_Methyltransferase"/>
</dbReference>
<dbReference type="PANTHER" id="PTHR13370:SF3">
    <property type="entry name" value="TRNA (GUANINE(10)-N2)-METHYLTRANSFERASE HOMOLOG"/>
    <property type="match status" value="1"/>
</dbReference>
<evidence type="ECO:0000256" key="3">
    <source>
        <dbReference type="ARBA" id="ARBA00022679"/>
    </source>
</evidence>
<dbReference type="InterPro" id="IPR002941">
    <property type="entry name" value="DNA_methylase_N4/N6"/>
</dbReference>
<sequence>MPVVETIGPCTLILGDALEVLQSLPEKADLVVTDPPYKLTSGGHAGQVMSGIFSRSRYDNSGLLMKVVPWSAMAKPIFAACRPDCDAYVMANDKNIFAAHAAFSGAGWKLHNLLGWHKGAPTRNRWYMKDLEFTLYLWKGRAKTINNPGSKQLFSCQRPKARFHRTEKPVSLLDHYIRNSSAPGELVLDPFAGSASTLVAAMRAGRRGLGIEIEPEWFEKSCERLTREWETALAG</sequence>
<keyword evidence="2" id="KW-0489">Methyltransferase</keyword>
<comment type="similarity">
    <text evidence="1 5">Belongs to the N(4)/N(6)-methyltransferase family.</text>
</comment>
<dbReference type="SUPFAM" id="SSF53335">
    <property type="entry name" value="S-adenosyl-L-methionine-dependent methyltransferases"/>
    <property type="match status" value="1"/>
</dbReference>
<dbReference type="GO" id="GO:0009007">
    <property type="term" value="F:site-specific DNA-methyltransferase (adenine-specific) activity"/>
    <property type="evidence" value="ECO:0007669"/>
    <property type="project" value="UniProtKB-EC"/>
</dbReference>
<dbReference type="Proteomes" id="UP000022447">
    <property type="component" value="Unassembled WGS sequence"/>
</dbReference>
<evidence type="ECO:0000256" key="5">
    <source>
        <dbReference type="RuleBase" id="RU362026"/>
    </source>
</evidence>
<dbReference type="InterPro" id="IPR029063">
    <property type="entry name" value="SAM-dependent_MTases_sf"/>
</dbReference>
<dbReference type="OrthoDB" id="7806498at2"/>
<dbReference type="InterPro" id="IPR002052">
    <property type="entry name" value="DNA_methylase_N6_adenine_CS"/>
</dbReference>
<dbReference type="GO" id="GO:0005737">
    <property type="term" value="C:cytoplasm"/>
    <property type="evidence" value="ECO:0007669"/>
    <property type="project" value="TreeGrafter"/>
</dbReference>
<dbReference type="EMBL" id="JALZ01000029">
    <property type="protein sequence ID" value="ETX13338.1"/>
    <property type="molecule type" value="Genomic_DNA"/>
</dbReference>
<reference evidence="7 8" key="1">
    <citation type="submission" date="2014-01" db="EMBL/GenBank/DDBJ databases">
        <title>Roseivivax halodurans JCM 10272 Genome Sequencing.</title>
        <authorList>
            <person name="Lai Q."/>
            <person name="Li G."/>
            <person name="Shao Z."/>
        </authorList>
    </citation>
    <scope>NUCLEOTIDE SEQUENCE [LARGE SCALE GENOMIC DNA]</scope>
    <source>
        <strain evidence="7 8">JCM 10272</strain>
    </source>
</reference>
<dbReference type="RefSeq" id="WP_037265318.1">
    <property type="nucleotide sequence ID" value="NZ_JALZ01000029.1"/>
</dbReference>
<dbReference type="PROSITE" id="PS00092">
    <property type="entry name" value="N6_MTASE"/>
    <property type="match status" value="1"/>
</dbReference>
<dbReference type="Gene3D" id="3.40.50.150">
    <property type="entry name" value="Vaccinia Virus protein VP39"/>
    <property type="match status" value="1"/>
</dbReference>
<dbReference type="GO" id="GO:0003677">
    <property type="term" value="F:DNA binding"/>
    <property type="evidence" value="ECO:0007669"/>
    <property type="project" value="InterPro"/>
</dbReference>
<dbReference type="Pfam" id="PF01555">
    <property type="entry name" value="N6_N4_Mtase"/>
    <property type="match status" value="1"/>
</dbReference>
<name>X7EDY5_9RHOB</name>
<evidence type="ECO:0000256" key="1">
    <source>
        <dbReference type="ARBA" id="ARBA00006594"/>
    </source>
</evidence>
<dbReference type="STRING" id="1449350.OCH239_10875"/>
<proteinExistence type="inferred from homology"/>
<organism evidence="7 8">
    <name type="scientific">Roseivivax halodurans JCM 10272</name>
    <dbReference type="NCBI Taxonomy" id="1449350"/>
    <lineage>
        <taxon>Bacteria</taxon>
        <taxon>Pseudomonadati</taxon>
        <taxon>Pseudomonadota</taxon>
        <taxon>Alphaproteobacteria</taxon>
        <taxon>Rhodobacterales</taxon>
        <taxon>Roseobacteraceae</taxon>
        <taxon>Roseivivax</taxon>
    </lineage>
</organism>
<evidence type="ECO:0000256" key="4">
    <source>
        <dbReference type="ARBA" id="ARBA00047942"/>
    </source>
</evidence>
<evidence type="ECO:0000256" key="2">
    <source>
        <dbReference type="ARBA" id="ARBA00022603"/>
    </source>
</evidence>
<dbReference type="PATRIC" id="fig|1449350.3.peg.3498"/>
<feature type="domain" description="DNA methylase N-4/N-6" evidence="6">
    <location>
        <begin position="29"/>
        <end position="219"/>
    </location>
</feature>
<dbReference type="EC" id="2.1.1.-" evidence="5"/>